<gene>
    <name evidence="2" type="ORF">GGD41_006158</name>
</gene>
<proteinExistence type="predicted"/>
<organism evidence="2 3">
    <name type="scientific">Paraburkholderia bryophila</name>
    <dbReference type="NCBI Taxonomy" id="420952"/>
    <lineage>
        <taxon>Bacteria</taxon>
        <taxon>Pseudomonadati</taxon>
        <taxon>Pseudomonadota</taxon>
        <taxon>Betaproteobacteria</taxon>
        <taxon>Burkholderiales</taxon>
        <taxon>Burkholderiaceae</taxon>
        <taxon>Paraburkholderia</taxon>
    </lineage>
</organism>
<dbReference type="AlphaFoldDB" id="A0A7Y9WEJ2"/>
<accession>A0A7Y9WEJ2</accession>
<reference evidence="2 3" key="1">
    <citation type="submission" date="2020-07" db="EMBL/GenBank/DDBJ databases">
        <title>Exploring microbial biodiversity for novel pathways involved in the catabolism of aromatic compounds derived from lignin.</title>
        <authorList>
            <person name="Elkins J."/>
        </authorList>
    </citation>
    <scope>NUCLEOTIDE SEQUENCE [LARGE SCALE GENOMIC DNA]</scope>
    <source>
        <strain evidence="2 3">H2C3B</strain>
    </source>
</reference>
<dbReference type="Proteomes" id="UP000572540">
    <property type="component" value="Unassembled WGS sequence"/>
</dbReference>
<feature type="domain" description="HipA-like kinase" evidence="1">
    <location>
        <begin position="1"/>
        <end position="191"/>
    </location>
</feature>
<evidence type="ECO:0000259" key="1">
    <source>
        <dbReference type="Pfam" id="PF20613"/>
    </source>
</evidence>
<dbReference type="EMBL" id="JACCAU010000001">
    <property type="protein sequence ID" value="NYH18930.1"/>
    <property type="molecule type" value="Genomic_DNA"/>
</dbReference>
<evidence type="ECO:0000313" key="3">
    <source>
        <dbReference type="Proteomes" id="UP000572540"/>
    </source>
</evidence>
<sequence length="192" mass="22057">MAAAFNLPVAPFCVGEVDPNLIRYGPPELADLGSGYVFASQVVDNVLELAWSHVGAVGVTTRRDLVVFDYWVHNQDRTLTELGGNPNLLWEPTGKDLIVIDHNQAFDDTFDNTTFFQTHVFAQSWNDVYQDFFDRPRYEHRMRVALERFEDVCDRMPESWLIVDDGVPGGLQPDHARAMLMEFSQDNFWDQR</sequence>
<evidence type="ECO:0000313" key="2">
    <source>
        <dbReference type="EMBL" id="NYH18930.1"/>
    </source>
</evidence>
<name>A0A7Y9WEJ2_9BURK</name>
<dbReference type="Pfam" id="PF20613">
    <property type="entry name" value="HipA_2"/>
    <property type="match status" value="1"/>
</dbReference>
<dbReference type="InterPro" id="IPR046748">
    <property type="entry name" value="HipA_2"/>
</dbReference>
<protein>
    <recommendedName>
        <fullName evidence="1">HipA-like kinase domain-containing protein</fullName>
    </recommendedName>
</protein>
<comment type="caution">
    <text evidence="2">The sequence shown here is derived from an EMBL/GenBank/DDBJ whole genome shotgun (WGS) entry which is preliminary data.</text>
</comment>